<proteinExistence type="predicted"/>
<feature type="transmembrane region" description="Helical" evidence="1">
    <location>
        <begin position="38"/>
        <end position="61"/>
    </location>
</feature>
<evidence type="ECO:0000313" key="4">
    <source>
        <dbReference type="Proteomes" id="UP001165341"/>
    </source>
</evidence>
<dbReference type="Pfam" id="PF12089">
    <property type="entry name" value="DUF3566"/>
    <property type="match status" value="1"/>
</dbReference>
<feature type="transmembrane region" description="Helical" evidence="1">
    <location>
        <begin position="96"/>
        <end position="118"/>
    </location>
</feature>
<evidence type="ECO:0000313" key="3">
    <source>
        <dbReference type="EMBL" id="MCI4659222.1"/>
    </source>
</evidence>
<dbReference type="EMBL" id="JALGAR010000004">
    <property type="protein sequence ID" value="MCI4659222.1"/>
    <property type="molecule type" value="Genomic_DNA"/>
</dbReference>
<keyword evidence="1" id="KW-0812">Transmembrane</keyword>
<dbReference type="RefSeq" id="WP_134534757.1">
    <property type="nucleotide sequence ID" value="NZ_JALGAR010000004.1"/>
</dbReference>
<evidence type="ECO:0000256" key="1">
    <source>
        <dbReference type="SAM" id="Phobius"/>
    </source>
</evidence>
<gene>
    <name evidence="3" type="ORF">MQH31_15555</name>
</gene>
<reference evidence="3" key="1">
    <citation type="submission" date="2022-03" db="EMBL/GenBank/DDBJ databases">
        <title>Cryobacterium sp. nov. strain ZS14-85, isolated from Antarctic soil.</title>
        <authorList>
            <person name="Li J."/>
            <person name="Niu G."/>
        </authorList>
    </citation>
    <scope>NUCLEOTIDE SEQUENCE</scope>
    <source>
        <strain evidence="3">ZS14-85</strain>
    </source>
</reference>
<keyword evidence="1" id="KW-1133">Transmembrane helix</keyword>
<dbReference type="Proteomes" id="UP001165341">
    <property type="component" value="Unassembled WGS sequence"/>
</dbReference>
<organism evidence="3 4">
    <name type="scientific">Cryobacterium zhongshanensis</name>
    <dbReference type="NCBI Taxonomy" id="2928153"/>
    <lineage>
        <taxon>Bacteria</taxon>
        <taxon>Bacillati</taxon>
        <taxon>Actinomycetota</taxon>
        <taxon>Actinomycetes</taxon>
        <taxon>Micrococcales</taxon>
        <taxon>Microbacteriaceae</taxon>
        <taxon>Cryobacterium</taxon>
    </lineage>
</organism>
<evidence type="ECO:0000259" key="2">
    <source>
        <dbReference type="Pfam" id="PF12089"/>
    </source>
</evidence>
<accession>A0AA41QWU0</accession>
<sequence length="136" mass="14276">MSSVAEKLAKKSGRRPTATTKQVRLKLVYIDFWSAVKLSFLIALCLGIVTIVATFLIFTVLNGTGIFGKIDTLYADIAGSSSDLASILSIGNVMGFAVVVAVLNTVVITALGAVYAVLYNLSVKITGGLLVGFTNN</sequence>
<dbReference type="InterPro" id="IPR021949">
    <property type="entry name" value="DUF3566_TM"/>
</dbReference>
<keyword evidence="4" id="KW-1185">Reference proteome</keyword>
<feature type="domain" description="DUF3566" evidence="2">
    <location>
        <begin position="21"/>
        <end position="134"/>
    </location>
</feature>
<keyword evidence="1" id="KW-0472">Membrane</keyword>
<comment type="caution">
    <text evidence="3">The sequence shown here is derived from an EMBL/GenBank/DDBJ whole genome shotgun (WGS) entry which is preliminary data.</text>
</comment>
<name>A0AA41QWU0_9MICO</name>
<dbReference type="AlphaFoldDB" id="A0AA41QWU0"/>
<protein>
    <submittedName>
        <fullName evidence="3">DUF3566 domain-containing protein</fullName>
    </submittedName>
</protein>